<sequence>MIREPAAMASTIPQVETDEPIYFWREHSSPHGYMSQWYHSPFTCPSTTTTYKTAEQYMMHRKALLFSDPTIAAQILTTTSPKAQKALGRKVKNFEQKVWEEERERIVEEGTWLKFRYGVDRGELEGEGVSLRERLVGTGERELVEASPMDRIWGIGFTEKRAGEMRDKWGMNLLGKALMKVRERLRAEEVGDGEEDVKKDGEKEVEKAPEFRAGKDNEVKENDHHGQDEEERPKKRTRSGKV</sequence>
<reference evidence="3 4" key="1">
    <citation type="submission" date="2015-10" db="EMBL/GenBank/DDBJ databases">
        <title>Full genome of DAOMC 229536 Phialocephala scopiformis, a fungal endophyte of spruce producing the potent anti-insectan compound rugulosin.</title>
        <authorList>
            <consortium name="DOE Joint Genome Institute"/>
            <person name="Walker A.K."/>
            <person name="Frasz S.L."/>
            <person name="Seifert K.A."/>
            <person name="Miller J.D."/>
            <person name="Mondo S.J."/>
            <person name="Labutti K."/>
            <person name="Lipzen A."/>
            <person name="Dockter R."/>
            <person name="Kennedy M."/>
            <person name="Grigoriev I.V."/>
            <person name="Spatafora J.W."/>
        </authorList>
    </citation>
    <scope>NUCLEOTIDE SEQUENCE [LARGE SCALE GENOMIC DNA]</scope>
    <source>
        <strain evidence="3 4">CBS 120377</strain>
    </source>
</reference>
<protein>
    <submittedName>
        <fullName evidence="3">DUF1768-domain-containing protein</fullName>
    </submittedName>
</protein>
<feature type="compositionally biased region" description="Basic and acidic residues" evidence="1">
    <location>
        <begin position="196"/>
        <end position="233"/>
    </location>
</feature>
<gene>
    <name evidence="3" type="ORF">LY89DRAFT_765453</name>
</gene>
<proteinExistence type="predicted"/>
<evidence type="ECO:0000313" key="4">
    <source>
        <dbReference type="Proteomes" id="UP000070700"/>
    </source>
</evidence>
<evidence type="ECO:0000259" key="2">
    <source>
        <dbReference type="Pfam" id="PF08719"/>
    </source>
</evidence>
<dbReference type="InterPro" id="IPR012816">
    <property type="entry name" value="NADAR"/>
</dbReference>
<dbReference type="AlphaFoldDB" id="A0A132B7Q6"/>
<feature type="region of interest" description="Disordered" evidence="1">
    <location>
        <begin position="188"/>
        <end position="242"/>
    </location>
</feature>
<dbReference type="GeneID" id="28831396"/>
<dbReference type="EMBL" id="KQ947437">
    <property type="protein sequence ID" value="KUJ08019.1"/>
    <property type="molecule type" value="Genomic_DNA"/>
</dbReference>
<dbReference type="OrthoDB" id="206452at2759"/>
<dbReference type="SUPFAM" id="SSF143990">
    <property type="entry name" value="YbiA-like"/>
    <property type="match status" value="1"/>
</dbReference>
<dbReference type="Gene3D" id="1.10.357.40">
    <property type="entry name" value="YbiA-like"/>
    <property type="match status" value="1"/>
</dbReference>
<name>A0A132B7Q6_MOLSC</name>
<evidence type="ECO:0000256" key="1">
    <source>
        <dbReference type="SAM" id="MobiDB-lite"/>
    </source>
</evidence>
<evidence type="ECO:0000313" key="3">
    <source>
        <dbReference type="EMBL" id="KUJ08019.1"/>
    </source>
</evidence>
<dbReference type="InParanoid" id="A0A132B7Q6"/>
<accession>A0A132B7Q6</accession>
<dbReference type="KEGG" id="psco:LY89DRAFT_765453"/>
<dbReference type="RefSeq" id="XP_018062374.1">
    <property type="nucleotide sequence ID" value="XM_018221670.1"/>
</dbReference>
<keyword evidence="4" id="KW-1185">Reference proteome</keyword>
<dbReference type="CDD" id="cd15457">
    <property type="entry name" value="NADAR"/>
    <property type="match status" value="1"/>
</dbReference>
<dbReference type="Proteomes" id="UP000070700">
    <property type="component" value="Unassembled WGS sequence"/>
</dbReference>
<feature type="domain" description="NADAR" evidence="2">
    <location>
        <begin position="22"/>
        <end position="186"/>
    </location>
</feature>
<organism evidence="3 4">
    <name type="scientific">Mollisia scopiformis</name>
    <name type="common">Conifer needle endophyte fungus</name>
    <name type="synonym">Phialocephala scopiformis</name>
    <dbReference type="NCBI Taxonomy" id="149040"/>
    <lineage>
        <taxon>Eukaryota</taxon>
        <taxon>Fungi</taxon>
        <taxon>Dikarya</taxon>
        <taxon>Ascomycota</taxon>
        <taxon>Pezizomycotina</taxon>
        <taxon>Leotiomycetes</taxon>
        <taxon>Helotiales</taxon>
        <taxon>Mollisiaceae</taxon>
        <taxon>Mollisia</taxon>
    </lineage>
</organism>
<dbReference type="InterPro" id="IPR037238">
    <property type="entry name" value="YbiA-like_sf"/>
</dbReference>
<dbReference type="Pfam" id="PF08719">
    <property type="entry name" value="NADAR"/>
    <property type="match status" value="1"/>
</dbReference>
<dbReference type="NCBIfam" id="TIGR02464">
    <property type="entry name" value="ribofla_fusion"/>
    <property type="match status" value="1"/>
</dbReference>